<dbReference type="AlphaFoldDB" id="A0A6B3TKD6"/>
<proteinExistence type="predicted"/>
<evidence type="ECO:0000313" key="2">
    <source>
        <dbReference type="Proteomes" id="UP000481621"/>
    </source>
</evidence>
<protein>
    <submittedName>
        <fullName evidence="1">Uncharacterized protein</fullName>
    </submittedName>
</protein>
<accession>A0A6B3TKD6</accession>
<name>A0A6B3TKD6_9BACI</name>
<keyword evidence="2" id="KW-1185">Reference proteome</keyword>
<dbReference type="RefSeq" id="WP_163249933.1">
    <property type="nucleotide sequence ID" value="NZ_JAAIUV010000001.1"/>
</dbReference>
<gene>
    <name evidence="1" type="ORF">G4Z05_00570</name>
</gene>
<organism evidence="1 2">
    <name type="scientific">Neobacillus thermocopriae</name>
    <dbReference type="NCBI Taxonomy" id="1215031"/>
    <lineage>
        <taxon>Bacteria</taxon>
        <taxon>Bacillati</taxon>
        <taxon>Bacillota</taxon>
        <taxon>Bacilli</taxon>
        <taxon>Bacillales</taxon>
        <taxon>Bacillaceae</taxon>
        <taxon>Neobacillus</taxon>
    </lineage>
</organism>
<dbReference type="Proteomes" id="UP000481621">
    <property type="component" value="Unassembled WGS sequence"/>
</dbReference>
<reference evidence="1" key="1">
    <citation type="submission" date="2020-02" db="EMBL/GenBank/DDBJ databases">
        <title>Bacillus sedimentmangrovi sp. nov., isolated from sediment of the mangrove ecosystem.</title>
        <authorList>
            <person name="Liu G."/>
        </authorList>
    </citation>
    <scope>NUCLEOTIDE SEQUENCE [LARGE SCALE GENOMIC DNA]</scope>
    <source>
        <strain evidence="1">SgZ-7</strain>
    </source>
</reference>
<comment type="caution">
    <text evidence="1">The sequence shown here is derived from an EMBL/GenBank/DDBJ whole genome shotgun (WGS) entry which is preliminary data.</text>
</comment>
<sequence length="62" mass="7360">MVNEQLAWQRKVIREEYLDESMQSSDDVILSATQALQNRRGKRIKRMETKIGDRLSNYCRNS</sequence>
<dbReference type="EMBL" id="JAAIUV010000001">
    <property type="protein sequence ID" value="NEX77394.1"/>
    <property type="molecule type" value="Genomic_DNA"/>
</dbReference>
<evidence type="ECO:0000313" key="1">
    <source>
        <dbReference type="EMBL" id="NEX77394.1"/>
    </source>
</evidence>